<dbReference type="Proteomes" id="UP001152321">
    <property type="component" value="Unassembled WGS sequence"/>
</dbReference>
<organism evidence="1 2">
    <name type="scientific">Bdellovibrio svalbardensis</name>
    <dbReference type="NCBI Taxonomy" id="2972972"/>
    <lineage>
        <taxon>Bacteria</taxon>
        <taxon>Pseudomonadati</taxon>
        <taxon>Bdellovibrionota</taxon>
        <taxon>Bdellovibrionia</taxon>
        <taxon>Bdellovibrionales</taxon>
        <taxon>Pseudobdellovibrionaceae</taxon>
        <taxon>Bdellovibrio</taxon>
    </lineage>
</organism>
<sequence length="197" mass="21525">MKLTVTFSSQGRMLEAALFLPPQSTSELSPALLFEGTMTGATAMVTEHIAHDLSEEGFVCMVLDHAFYGDDESSAQSWESPYKRVEDIKAGLKILSEQATTDRESIVGVGVSVGAEYLARAIHESSVCKGFVMVQGPFDDAQNHVGNLDIPTLIVNENNLDAAVDEISIWVKTLLNRPGNMKPLNKSAPFDWSNYDK</sequence>
<dbReference type="EMBL" id="JANRMI010000002">
    <property type="protein sequence ID" value="MDG0816070.1"/>
    <property type="molecule type" value="Genomic_DNA"/>
</dbReference>
<dbReference type="Gene3D" id="3.40.50.1820">
    <property type="entry name" value="alpha/beta hydrolase"/>
    <property type="match status" value="1"/>
</dbReference>
<evidence type="ECO:0000313" key="2">
    <source>
        <dbReference type="Proteomes" id="UP001152321"/>
    </source>
</evidence>
<gene>
    <name evidence="1" type="ORF">NWE73_06830</name>
</gene>
<proteinExistence type="predicted"/>
<reference evidence="1" key="1">
    <citation type="submission" date="2022-08" db="EMBL/GenBank/DDBJ databases">
        <title>Novel Bdellovibrio Species Isolated from Svalbard: Designation Bdellovibrio svalbardensis.</title>
        <authorList>
            <person name="Mitchell R.J."/>
            <person name="Choi S.Y."/>
        </authorList>
    </citation>
    <scope>NUCLEOTIDE SEQUENCE</scope>
    <source>
        <strain evidence="1">PAP01</strain>
    </source>
</reference>
<keyword evidence="2" id="KW-1185">Reference proteome</keyword>
<dbReference type="RefSeq" id="WP_277577548.1">
    <property type="nucleotide sequence ID" value="NZ_JANRMI010000002.1"/>
</dbReference>
<keyword evidence="1" id="KW-0378">Hydrolase</keyword>
<dbReference type="PANTHER" id="PTHR47751:SF1">
    <property type="entry name" value="SUPERFAMILY HYDROLASE, PUTATIVE (AFU_ORTHOLOGUE AFUA_2G16580)-RELATED"/>
    <property type="match status" value="1"/>
</dbReference>
<protein>
    <submittedName>
        <fullName evidence="1">Alpha/beta hydrolase</fullName>
    </submittedName>
</protein>
<dbReference type="InterPro" id="IPR051411">
    <property type="entry name" value="Polyketide_trans_af380"/>
</dbReference>
<comment type="caution">
    <text evidence="1">The sequence shown here is derived from an EMBL/GenBank/DDBJ whole genome shotgun (WGS) entry which is preliminary data.</text>
</comment>
<evidence type="ECO:0000313" key="1">
    <source>
        <dbReference type="EMBL" id="MDG0816070.1"/>
    </source>
</evidence>
<dbReference type="SUPFAM" id="SSF53474">
    <property type="entry name" value="alpha/beta-Hydrolases"/>
    <property type="match status" value="1"/>
</dbReference>
<name>A0ABT6DGU2_9BACT</name>
<dbReference type="PANTHER" id="PTHR47751">
    <property type="entry name" value="SUPERFAMILY HYDROLASE, PUTATIVE (AFU_ORTHOLOGUE AFUA_2G16580)-RELATED"/>
    <property type="match status" value="1"/>
</dbReference>
<dbReference type="InterPro" id="IPR029058">
    <property type="entry name" value="AB_hydrolase_fold"/>
</dbReference>
<dbReference type="GO" id="GO:0016787">
    <property type="term" value="F:hydrolase activity"/>
    <property type="evidence" value="ECO:0007669"/>
    <property type="project" value="UniProtKB-KW"/>
</dbReference>
<accession>A0ABT6DGU2</accession>